<organism evidence="1 2">
    <name type="scientific">Enhygromyxa salina</name>
    <dbReference type="NCBI Taxonomy" id="215803"/>
    <lineage>
        <taxon>Bacteria</taxon>
        <taxon>Pseudomonadati</taxon>
        <taxon>Myxococcota</taxon>
        <taxon>Polyangia</taxon>
        <taxon>Nannocystales</taxon>
        <taxon>Nannocystaceae</taxon>
        <taxon>Enhygromyxa</taxon>
    </lineage>
</organism>
<dbReference type="EMBL" id="JMCC02000018">
    <property type="protein sequence ID" value="KIG17900.1"/>
    <property type="molecule type" value="Genomic_DNA"/>
</dbReference>
<dbReference type="Proteomes" id="UP000031599">
    <property type="component" value="Unassembled WGS sequence"/>
</dbReference>
<proteinExistence type="predicted"/>
<accession>A0A0C2D8F0</accession>
<sequence length="55" mass="5776">MFAGGTGLWFLSNQRVRVNNMPTLGTNSVGVSVDAETQLTGTMTVVQGDTRGNGM</sequence>
<name>A0A0C2D8F0_9BACT</name>
<reference evidence="1 2" key="1">
    <citation type="submission" date="2014-12" db="EMBL/GenBank/DDBJ databases">
        <title>Genome assembly of Enhygromyxa salina DSM 15201.</title>
        <authorList>
            <person name="Sharma G."/>
            <person name="Subramanian S."/>
        </authorList>
    </citation>
    <scope>NUCLEOTIDE SEQUENCE [LARGE SCALE GENOMIC DNA]</scope>
    <source>
        <strain evidence="1 2">DSM 15201</strain>
    </source>
</reference>
<evidence type="ECO:0000313" key="2">
    <source>
        <dbReference type="Proteomes" id="UP000031599"/>
    </source>
</evidence>
<protein>
    <submittedName>
        <fullName evidence="1">Uncharacterized protein</fullName>
    </submittedName>
</protein>
<comment type="caution">
    <text evidence="1">The sequence shown here is derived from an EMBL/GenBank/DDBJ whole genome shotgun (WGS) entry which is preliminary data.</text>
</comment>
<gene>
    <name evidence="1" type="ORF">DB30_02523</name>
</gene>
<evidence type="ECO:0000313" key="1">
    <source>
        <dbReference type="EMBL" id="KIG17900.1"/>
    </source>
</evidence>
<dbReference type="AlphaFoldDB" id="A0A0C2D8F0"/>
<dbReference type="RefSeq" id="WP_153258258.1">
    <property type="nucleotide sequence ID" value="NZ_JMCC02000018.1"/>
</dbReference>